<dbReference type="AlphaFoldDB" id="A0A5C5BEV5"/>
<evidence type="ECO:0000313" key="4">
    <source>
        <dbReference type="Proteomes" id="UP000313849"/>
    </source>
</evidence>
<gene>
    <name evidence="3" type="ORF">FH969_04395</name>
</gene>
<feature type="domain" description="NAD-dependent epimerase/dehydratase" evidence="2">
    <location>
        <begin position="3"/>
        <end position="240"/>
    </location>
</feature>
<dbReference type="InterPro" id="IPR001509">
    <property type="entry name" value="Epimerase_deHydtase"/>
</dbReference>
<dbReference type="InterPro" id="IPR036291">
    <property type="entry name" value="NAD(P)-bd_dom_sf"/>
</dbReference>
<accession>A0A5C5BEV5</accession>
<evidence type="ECO:0000313" key="3">
    <source>
        <dbReference type="EMBL" id="TNU76180.1"/>
    </source>
</evidence>
<reference evidence="3 4" key="1">
    <citation type="submission" date="2019-06" db="EMBL/GenBank/DDBJ databases">
        <title>Draft genome sequence of Miniimonas arenae KCTC 19750T isolated from sea sand.</title>
        <authorList>
            <person name="Park S.-J."/>
        </authorList>
    </citation>
    <scope>NUCLEOTIDE SEQUENCE [LARGE SCALE GENOMIC DNA]</scope>
    <source>
        <strain evidence="3 4">KCTC 19750</strain>
    </source>
</reference>
<evidence type="ECO:0000259" key="2">
    <source>
        <dbReference type="Pfam" id="PF01370"/>
    </source>
</evidence>
<dbReference type="RefSeq" id="WP_108717873.1">
    <property type="nucleotide sequence ID" value="NZ_DAMDJA010000322.1"/>
</dbReference>
<protein>
    <submittedName>
        <fullName evidence="3">NAD-dependent epimerase/dehydratase family protein</fullName>
    </submittedName>
</protein>
<dbReference type="Pfam" id="PF01370">
    <property type="entry name" value="Epimerase"/>
    <property type="match status" value="1"/>
</dbReference>
<dbReference type="Proteomes" id="UP000313849">
    <property type="component" value="Unassembled WGS sequence"/>
</dbReference>
<dbReference type="GO" id="GO:0004029">
    <property type="term" value="F:aldehyde dehydrogenase (NAD+) activity"/>
    <property type="evidence" value="ECO:0007669"/>
    <property type="project" value="TreeGrafter"/>
</dbReference>
<feature type="region of interest" description="Disordered" evidence="1">
    <location>
        <begin position="331"/>
        <end position="353"/>
    </location>
</feature>
<dbReference type="Gene3D" id="3.40.50.720">
    <property type="entry name" value="NAD(P)-binding Rossmann-like Domain"/>
    <property type="match status" value="1"/>
</dbReference>
<dbReference type="GO" id="GO:0005737">
    <property type="term" value="C:cytoplasm"/>
    <property type="evidence" value="ECO:0007669"/>
    <property type="project" value="TreeGrafter"/>
</dbReference>
<dbReference type="PANTHER" id="PTHR48079">
    <property type="entry name" value="PROTEIN YEEZ"/>
    <property type="match status" value="1"/>
</dbReference>
<dbReference type="SUPFAM" id="SSF51735">
    <property type="entry name" value="NAD(P)-binding Rossmann-fold domains"/>
    <property type="match status" value="1"/>
</dbReference>
<dbReference type="PANTHER" id="PTHR48079:SF6">
    <property type="entry name" value="NAD(P)-BINDING DOMAIN-CONTAINING PROTEIN-RELATED"/>
    <property type="match status" value="1"/>
</dbReference>
<organism evidence="3 4">
    <name type="scientific">Miniimonas arenae</name>
    <dbReference type="NCBI Taxonomy" id="676201"/>
    <lineage>
        <taxon>Bacteria</taxon>
        <taxon>Bacillati</taxon>
        <taxon>Actinomycetota</taxon>
        <taxon>Actinomycetes</taxon>
        <taxon>Micrococcales</taxon>
        <taxon>Beutenbergiaceae</taxon>
        <taxon>Miniimonas</taxon>
    </lineage>
</organism>
<name>A0A5C5BEV5_9MICO</name>
<dbReference type="OrthoDB" id="3338687at2"/>
<comment type="caution">
    <text evidence="3">The sequence shown here is derived from an EMBL/GenBank/DDBJ whole genome shotgun (WGS) entry which is preliminary data.</text>
</comment>
<sequence length="353" mass="37404">MRIVVVGATGNIGTALLRAIAQRQTVTSVDAVSRRGPGRLPDLGGVARVRHHWLDVAGPDSSGARALADIAIGADAVVHLAWSAERSATAATAANVAITRSVLRAATRARHLVVASCASVYAASFGDEPRDETWPTTGIADSPLSLDKVGLERLVDEFSNRHPRVVVTRLRPAITLQEAAGAELVRRHAGLFLPRVGLGEKVPLLLWPEGLGLQVAHADDVAAALVSAVERRVPGAFNVASPEVLDGEQVAEAIGAARLVEVSRSLARTTHRAAWWAHLVRARPEWLDTLAGQPVLDTTRARDLLGVVPTWSAADVLATAARGVAQRREGWTPALSRHHEPAQEAGEEQAGEE</sequence>
<dbReference type="InterPro" id="IPR051783">
    <property type="entry name" value="NAD(P)-dependent_oxidoreduct"/>
</dbReference>
<keyword evidence="4" id="KW-1185">Reference proteome</keyword>
<evidence type="ECO:0000256" key="1">
    <source>
        <dbReference type="SAM" id="MobiDB-lite"/>
    </source>
</evidence>
<proteinExistence type="predicted"/>
<dbReference type="EMBL" id="VENP01000010">
    <property type="protein sequence ID" value="TNU76180.1"/>
    <property type="molecule type" value="Genomic_DNA"/>
</dbReference>